<reference evidence="1" key="1">
    <citation type="submission" date="2014-11" db="EMBL/GenBank/DDBJ databases">
        <authorList>
            <person name="Amaro Gonzalez C."/>
        </authorList>
    </citation>
    <scope>NUCLEOTIDE SEQUENCE</scope>
</reference>
<proteinExistence type="predicted"/>
<accession>A0A0E9QRA0</accession>
<organism evidence="1">
    <name type="scientific">Anguilla anguilla</name>
    <name type="common">European freshwater eel</name>
    <name type="synonym">Muraena anguilla</name>
    <dbReference type="NCBI Taxonomy" id="7936"/>
    <lineage>
        <taxon>Eukaryota</taxon>
        <taxon>Metazoa</taxon>
        <taxon>Chordata</taxon>
        <taxon>Craniata</taxon>
        <taxon>Vertebrata</taxon>
        <taxon>Euteleostomi</taxon>
        <taxon>Actinopterygii</taxon>
        <taxon>Neopterygii</taxon>
        <taxon>Teleostei</taxon>
        <taxon>Anguilliformes</taxon>
        <taxon>Anguillidae</taxon>
        <taxon>Anguilla</taxon>
    </lineage>
</organism>
<dbReference type="AlphaFoldDB" id="A0A0E9QRA0"/>
<name>A0A0E9QRA0_ANGAN</name>
<reference evidence="1" key="2">
    <citation type="journal article" date="2015" name="Fish Shellfish Immunol.">
        <title>Early steps in the European eel (Anguilla anguilla)-Vibrio vulnificus interaction in the gills: Role of the RtxA13 toxin.</title>
        <authorList>
            <person name="Callol A."/>
            <person name="Pajuelo D."/>
            <person name="Ebbesson L."/>
            <person name="Teles M."/>
            <person name="MacKenzie S."/>
            <person name="Amaro C."/>
        </authorList>
    </citation>
    <scope>NUCLEOTIDE SEQUENCE</scope>
</reference>
<sequence>MHRGVSRIEVGNHCSTASLFLKLFWKFLRPIFGLIPTQYSFLT</sequence>
<evidence type="ECO:0000313" key="1">
    <source>
        <dbReference type="EMBL" id="JAH18770.1"/>
    </source>
</evidence>
<dbReference type="EMBL" id="GBXM01089807">
    <property type="protein sequence ID" value="JAH18770.1"/>
    <property type="molecule type" value="Transcribed_RNA"/>
</dbReference>
<protein>
    <submittedName>
        <fullName evidence="1">Uncharacterized protein</fullName>
    </submittedName>
</protein>